<feature type="non-terminal residue" evidence="1">
    <location>
        <position position="1"/>
    </location>
</feature>
<comment type="caution">
    <text evidence="1">The sequence shown here is derived from an EMBL/GenBank/DDBJ whole genome shotgun (WGS) entry which is preliminary data.</text>
</comment>
<evidence type="ECO:0000313" key="1">
    <source>
        <dbReference type="EMBL" id="KAI9259505.1"/>
    </source>
</evidence>
<reference evidence="1" key="1">
    <citation type="journal article" date="2022" name="IScience">
        <title>Evolution of zygomycete secretomes and the origins of terrestrial fungal ecologies.</title>
        <authorList>
            <person name="Chang Y."/>
            <person name="Wang Y."/>
            <person name="Mondo S."/>
            <person name="Ahrendt S."/>
            <person name="Andreopoulos W."/>
            <person name="Barry K."/>
            <person name="Beard J."/>
            <person name="Benny G.L."/>
            <person name="Blankenship S."/>
            <person name="Bonito G."/>
            <person name="Cuomo C."/>
            <person name="Desiro A."/>
            <person name="Gervers K.A."/>
            <person name="Hundley H."/>
            <person name="Kuo A."/>
            <person name="LaButti K."/>
            <person name="Lang B.F."/>
            <person name="Lipzen A."/>
            <person name="O'Donnell K."/>
            <person name="Pangilinan J."/>
            <person name="Reynolds N."/>
            <person name="Sandor L."/>
            <person name="Smith M.E."/>
            <person name="Tsang A."/>
            <person name="Grigoriev I.V."/>
            <person name="Stajich J.E."/>
            <person name="Spatafora J.W."/>
        </authorList>
    </citation>
    <scope>NUCLEOTIDE SEQUENCE</scope>
    <source>
        <strain evidence="1">RSA 2281</strain>
    </source>
</reference>
<accession>A0AAD5K886</accession>
<keyword evidence="2" id="KW-1185">Reference proteome</keyword>
<name>A0AAD5K886_9FUNG</name>
<organism evidence="1 2">
    <name type="scientific">Phascolomyces articulosus</name>
    <dbReference type="NCBI Taxonomy" id="60185"/>
    <lineage>
        <taxon>Eukaryota</taxon>
        <taxon>Fungi</taxon>
        <taxon>Fungi incertae sedis</taxon>
        <taxon>Mucoromycota</taxon>
        <taxon>Mucoromycotina</taxon>
        <taxon>Mucoromycetes</taxon>
        <taxon>Mucorales</taxon>
        <taxon>Lichtheimiaceae</taxon>
        <taxon>Phascolomyces</taxon>
    </lineage>
</organism>
<reference evidence="1" key="2">
    <citation type="submission" date="2023-02" db="EMBL/GenBank/DDBJ databases">
        <authorList>
            <consortium name="DOE Joint Genome Institute"/>
            <person name="Mondo S.J."/>
            <person name="Chang Y."/>
            <person name="Wang Y."/>
            <person name="Ahrendt S."/>
            <person name="Andreopoulos W."/>
            <person name="Barry K."/>
            <person name="Beard J."/>
            <person name="Benny G.L."/>
            <person name="Blankenship S."/>
            <person name="Bonito G."/>
            <person name="Cuomo C."/>
            <person name="Desiro A."/>
            <person name="Gervers K.A."/>
            <person name="Hundley H."/>
            <person name="Kuo A."/>
            <person name="LaButti K."/>
            <person name="Lang B.F."/>
            <person name="Lipzen A."/>
            <person name="O'Donnell K."/>
            <person name="Pangilinan J."/>
            <person name="Reynolds N."/>
            <person name="Sandor L."/>
            <person name="Smith M.W."/>
            <person name="Tsang A."/>
            <person name="Grigoriev I.V."/>
            <person name="Stajich J.E."/>
            <person name="Spatafora J.W."/>
        </authorList>
    </citation>
    <scope>NUCLEOTIDE SEQUENCE</scope>
    <source>
        <strain evidence="1">RSA 2281</strain>
    </source>
</reference>
<protein>
    <submittedName>
        <fullName evidence="1">Uncharacterized protein</fullName>
    </submittedName>
</protein>
<gene>
    <name evidence="1" type="ORF">BDA99DRAFT_582763</name>
</gene>
<sequence>KLTDKGLKSEIKEVELCYCFIDPILSALFDDPENGILFRCTTNQEYKESSAKRSISSQRPDSCVSELDGLYFGSSLGYVEVKPASEANNNGTFKLCGGKVAWTPLRQGPKPLQITNHKFTFFMNKLQADGLYIFTEIASIKSPTCIEDLGTYLNYFDGLTAVLNCYENNCIPLRRGEISTIYVKRRPTLRDKQFDSLYNNKIK</sequence>
<dbReference type="Proteomes" id="UP001209540">
    <property type="component" value="Unassembled WGS sequence"/>
</dbReference>
<proteinExistence type="predicted"/>
<evidence type="ECO:0000313" key="2">
    <source>
        <dbReference type="Proteomes" id="UP001209540"/>
    </source>
</evidence>
<dbReference type="AlphaFoldDB" id="A0AAD5K886"/>
<dbReference type="EMBL" id="JAIXMP010000017">
    <property type="protein sequence ID" value="KAI9259505.1"/>
    <property type="molecule type" value="Genomic_DNA"/>
</dbReference>